<dbReference type="Proteomes" id="UP000244180">
    <property type="component" value="Unassembled WGS sequence"/>
</dbReference>
<organism evidence="7 8">
    <name type="scientific">Hydrogenibacillus schlegelii</name>
    <name type="common">Bacillus schlegelii</name>
    <dbReference type="NCBI Taxonomy" id="1484"/>
    <lineage>
        <taxon>Bacteria</taxon>
        <taxon>Bacillati</taxon>
        <taxon>Bacillota</taxon>
        <taxon>Bacilli</taxon>
        <taxon>Bacillales</taxon>
        <taxon>Bacillales Family X. Incertae Sedis</taxon>
        <taxon>Hydrogenibacillus</taxon>
    </lineage>
</organism>
<dbReference type="InterPro" id="IPR033524">
    <property type="entry name" value="Glu/Leu/Phe/Val_DH_AS"/>
</dbReference>
<comment type="similarity">
    <text evidence="1 4">Belongs to the Glu/Leu/Phe/Val dehydrogenases family.</text>
</comment>
<sequence>MEEAHRFAAGAGRAAGPSAGARDRGEVEAAERMMGERSDAPVKVLEQMQKDDYEQVVFVQDRGSGLRAIIAIHDTTLGPALGGVRMWPYASEEEALRDVLRLARGMTFKSAAAGLDVGGGKAVILGDPKRDKSEALFRAFGRAVHALGGRYITAEDVGTTVEDLEHVFKETPYVTGISSAFGSSGNPAPVTAFGVFQGMRAAAEAVFGSDDLRGRTVALQGAGQVAYHLARHLAEAGARLIVTDLDPEKAGRIAREFGAETVPPDAIYDVEADIFSPNALGGVLNDETIPRLRVRLVAGAANNQLESPHHARALKARGILYAPDFIINAGGVINVADELSGYDRERVMRRVTALYDRVKAVIAYAEAAGVSTHEAAEALALRRIETVRSLKHRLTLPERRLDALRSGRRG</sequence>
<gene>
    <name evidence="7" type="ORF">HSCHL_1490</name>
</gene>
<dbReference type="PANTHER" id="PTHR42722">
    <property type="entry name" value="LEUCINE DEHYDROGENASE"/>
    <property type="match status" value="1"/>
</dbReference>
<evidence type="ECO:0000259" key="6">
    <source>
        <dbReference type="SMART" id="SM00839"/>
    </source>
</evidence>
<name>A0A2T5GC17_HYDSH</name>
<dbReference type="EMBL" id="PEBV01000011">
    <property type="protein sequence ID" value="PTQ53722.1"/>
    <property type="molecule type" value="Genomic_DNA"/>
</dbReference>
<dbReference type="Pfam" id="PF02812">
    <property type="entry name" value="ELFV_dehydrog_N"/>
    <property type="match status" value="1"/>
</dbReference>
<evidence type="ECO:0000256" key="4">
    <source>
        <dbReference type="RuleBase" id="RU004417"/>
    </source>
</evidence>
<dbReference type="Pfam" id="PF00208">
    <property type="entry name" value="ELFV_dehydrog"/>
    <property type="match status" value="1"/>
</dbReference>
<reference evidence="7 8" key="1">
    <citation type="submission" date="2017-08" db="EMBL/GenBank/DDBJ databases">
        <title>Burning lignite coal seam in the remote Altai Mountains harbors a hydrogen-driven thermophilic microbial community.</title>
        <authorList>
            <person name="Kadnikov V.V."/>
            <person name="Mardanov A.V."/>
            <person name="Ivasenko D."/>
            <person name="Beletsky A.V."/>
            <person name="Karnachuk O.V."/>
            <person name="Ravin N.V."/>
        </authorList>
    </citation>
    <scope>NUCLEOTIDE SEQUENCE [LARGE SCALE GENOMIC DNA]</scope>
    <source>
        <strain evidence="7">AL33</strain>
    </source>
</reference>
<dbReference type="InterPro" id="IPR006097">
    <property type="entry name" value="Glu/Leu/Phe/Val/Trp_DH_dimer"/>
</dbReference>
<evidence type="ECO:0000256" key="1">
    <source>
        <dbReference type="ARBA" id="ARBA00006382"/>
    </source>
</evidence>
<dbReference type="PRINTS" id="PR00082">
    <property type="entry name" value="GLFDHDRGNASE"/>
</dbReference>
<evidence type="ECO:0000313" key="7">
    <source>
        <dbReference type="EMBL" id="PTQ53722.1"/>
    </source>
</evidence>
<protein>
    <submittedName>
        <fullName evidence="7">Leucine dehydrogenase</fullName>
    </submittedName>
</protein>
<dbReference type="Gene3D" id="3.40.50.720">
    <property type="entry name" value="NAD(P)-binding Rossmann-like Domain"/>
    <property type="match status" value="1"/>
</dbReference>
<evidence type="ECO:0000256" key="5">
    <source>
        <dbReference type="SAM" id="MobiDB-lite"/>
    </source>
</evidence>
<feature type="region of interest" description="Disordered" evidence="5">
    <location>
        <begin position="1"/>
        <end position="35"/>
    </location>
</feature>
<dbReference type="InterPro" id="IPR046346">
    <property type="entry name" value="Aminoacid_DH-like_N_sf"/>
</dbReference>
<feature type="compositionally biased region" description="Basic and acidic residues" evidence="5">
    <location>
        <begin position="21"/>
        <end position="35"/>
    </location>
</feature>
<dbReference type="GO" id="GO:0016639">
    <property type="term" value="F:oxidoreductase activity, acting on the CH-NH2 group of donors, NAD or NADP as acceptor"/>
    <property type="evidence" value="ECO:0007669"/>
    <property type="project" value="InterPro"/>
</dbReference>
<dbReference type="SUPFAM" id="SSF51735">
    <property type="entry name" value="NAD(P)-binding Rossmann-fold domains"/>
    <property type="match status" value="1"/>
</dbReference>
<comment type="caution">
    <text evidence="7">The sequence shown here is derived from an EMBL/GenBank/DDBJ whole genome shotgun (WGS) entry which is preliminary data.</text>
</comment>
<dbReference type="CDD" id="cd01075">
    <property type="entry name" value="NAD_bind_Leu_Phe_Val_DH"/>
    <property type="match status" value="1"/>
</dbReference>
<dbReference type="InterPro" id="IPR036291">
    <property type="entry name" value="NAD(P)-bd_dom_sf"/>
</dbReference>
<dbReference type="PROSITE" id="PS00074">
    <property type="entry name" value="GLFV_DEHYDROGENASE"/>
    <property type="match status" value="1"/>
</dbReference>
<feature type="compositionally biased region" description="Low complexity" evidence="5">
    <location>
        <begin position="7"/>
        <end position="20"/>
    </location>
</feature>
<dbReference type="SMART" id="SM00839">
    <property type="entry name" value="ELFV_dehydrog"/>
    <property type="match status" value="1"/>
</dbReference>
<keyword evidence="3" id="KW-0520">NAD</keyword>
<dbReference type="InterPro" id="IPR016211">
    <property type="entry name" value="Glu/Phe/Leu/Val/Trp_DH_bac/arc"/>
</dbReference>
<proteinExistence type="inferred from homology"/>
<dbReference type="PANTHER" id="PTHR42722:SF1">
    <property type="entry name" value="VALINE DEHYDROGENASE"/>
    <property type="match status" value="1"/>
</dbReference>
<dbReference type="FunFam" id="3.40.50.10860:FF:000010">
    <property type="entry name" value="Leucine dehydrogenase"/>
    <property type="match status" value="1"/>
</dbReference>
<keyword evidence="2 4" id="KW-0560">Oxidoreductase</keyword>
<evidence type="ECO:0000313" key="8">
    <source>
        <dbReference type="Proteomes" id="UP000244180"/>
    </source>
</evidence>
<dbReference type="GO" id="GO:0006520">
    <property type="term" value="P:amino acid metabolic process"/>
    <property type="evidence" value="ECO:0007669"/>
    <property type="project" value="InterPro"/>
</dbReference>
<dbReference type="SUPFAM" id="SSF53223">
    <property type="entry name" value="Aminoacid dehydrogenase-like, N-terminal domain"/>
    <property type="match status" value="1"/>
</dbReference>
<dbReference type="AlphaFoldDB" id="A0A2T5GC17"/>
<accession>A0A2T5GC17</accession>
<dbReference type="Gene3D" id="3.40.50.10860">
    <property type="entry name" value="Leucine Dehydrogenase, chain A, domain 1"/>
    <property type="match status" value="1"/>
</dbReference>
<evidence type="ECO:0000256" key="2">
    <source>
        <dbReference type="ARBA" id="ARBA00023002"/>
    </source>
</evidence>
<evidence type="ECO:0000256" key="3">
    <source>
        <dbReference type="ARBA" id="ARBA00023027"/>
    </source>
</evidence>
<dbReference type="InterPro" id="IPR006096">
    <property type="entry name" value="Glu/Leu/Phe/Val/Trp_DH_C"/>
</dbReference>
<dbReference type="InterPro" id="IPR006095">
    <property type="entry name" value="Glu/Leu/Phe/Val/Trp_DH"/>
</dbReference>
<feature type="domain" description="Glutamate/phenylalanine/leucine/valine/L-tryptophan dehydrogenase C-terminal" evidence="6">
    <location>
        <begin position="185"/>
        <end position="392"/>
    </location>
</feature>